<dbReference type="OMA" id="LFTTVMD"/>
<keyword evidence="1" id="KW-0808">Transferase</keyword>
<dbReference type="SUPFAM" id="SSF52540">
    <property type="entry name" value="P-loop containing nucleoside triphosphate hydrolases"/>
    <property type="match status" value="2"/>
</dbReference>
<evidence type="ECO:0000256" key="4">
    <source>
        <dbReference type="SAM" id="MobiDB-lite"/>
    </source>
</evidence>
<evidence type="ECO:0000256" key="2">
    <source>
        <dbReference type="ARBA" id="ARBA00022741"/>
    </source>
</evidence>
<evidence type="ECO:0000313" key="5">
    <source>
        <dbReference type="Ensembl" id="ENSSAUP00010046194.1"/>
    </source>
</evidence>
<dbReference type="GO" id="GO:0005524">
    <property type="term" value="F:ATP binding"/>
    <property type="evidence" value="ECO:0007669"/>
    <property type="project" value="InterPro"/>
</dbReference>
<reference evidence="5" key="1">
    <citation type="submission" date="2021-04" db="EMBL/GenBank/DDBJ databases">
        <authorList>
            <consortium name="Wellcome Sanger Institute Data Sharing"/>
        </authorList>
    </citation>
    <scope>NUCLEOTIDE SEQUENCE [LARGE SCALE GENOMIC DNA]</scope>
</reference>
<dbReference type="Ensembl" id="ENSSAUT00010048556.1">
    <property type="protein sequence ID" value="ENSSAUP00010046194.1"/>
    <property type="gene ID" value="ENSSAUG00010019261.1"/>
</dbReference>
<evidence type="ECO:0000256" key="1">
    <source>
        <dbReference type="ARBA" id="ARBA00022679"/>
    </source>
</evidence>
<dbReference type="GeneTree" id="ENSGT00740000115564"/>
<dbReference type="AlphaFoldDB" id="A0A671X4Y9"/>
<accession>A0A671X4Y9</accession>
<reference evidence="5" key="2">
    <citation type="submission" date="2025-08" db="UniProtKB">
        <authorList>
            <consortium name="Ensembl"/>
        </authorList>
    </citation>
    <scope>IDENTIFICATION</scope>
</reference>
<organism evidence="5 6">
    <name type="scientific">Sparus aurata</name>
    <name type="common">Gilthead sea bream</name>
    <dbReference type="NCBI Taxonomy" id="8175"/>
    <lineage>
        <taxon>Eukaryota</taxon>
        <taxon>Metazoa</taxon>
        <taxon>Chordata</taxon>
        <taxon>Craniata</taxon>
        <taxon>Vertebrata</taxon>
        <taxon>Euteleostomi</taxon>
        <taxon>Actinopterygii</taxon>
        <taxon>Neopterygii</taxon>
        <taxon>Teleostei</taxon>
        <taxon>Neoteleostei</taxon>
        <taxon>Acanthomorphata</taxon>
        <taxon>Eupercaria</taxon>
        <taxon>Spariformes</taxon>
        <taxon>Sparidae</taxon>
        <taxon>Sparus</taxon>
    </lineage>
</organism>
<name>A0A671X4Y9_SPAAU</name>
<feature type="region of interest" description="Disordered" evidence="4">
    <location>
        <begin position="183"/>
        <end position="202"/>
    </location>
</feature>
<feature type="compositionally biased region" description="Acidic residues" evidence="4">
    <location>
        <begin position="191"/>
        <end position="202"/>
    </location>
</feature>
<keyword evidence="3" id="KW-0418">Kinase</keyword>
<dbReference type="Pfam" id="PF00406">
    <property type="entry name" value="ADK"/>
    <property type="match status" value="1"/>
</dbReference>
<dbReference type="InterPro" id="IPR027417">
    <property type="entry name" value="P-loop_NTPase"/>
</dbReference>
<protein>
    <submittedName>
        <fullName evidence="5">Uncharacterized protein</fullName>
    </submittedName>
</protein>
<keyword evidence="2" id="KW-0547">Nucleotide-binding</keyword>
<reference evidence="5" key="3">
    <citation type="submission" date="2025-09" db="UniProtKB">
        <authorList>
            <consortium name="Ensembl"/>
        </authorList>
    </citation>
    <scope>IDENTIFICATION</scope>
</reference>
<dbReference type="GO" id="GO:0006139">
    <property type="term" value="P:nucleobase-containing compound metabolic process"/>
    <property type="evidence" value="ECO:0007669"/>
    <property type="project" value="InterPro"/>
</dbReference>
<dbReference type="InterPro" id="IPR000850">
    <property type="entry name" value="Adenylat/UMP-CMP_kin"/>
</dbReference>
<dbReference type="PANTHER" id="PTHR23359">
    <property type="entry name" value="NUCLEOTIDE KINASE"/>
    <property type="match status" value="1"/>
</dbReference>
<dbReference type="Proteomes" id="UP000472265">
    <property type="component" value="Chromosome 22"/>
</dbReference>
<dbReference type="Gene3D" id="3.40.50.300">
    <property type="entry name" value="P-loop containing nucleotide triphosphate hydrolases"/>
    <property type="match status" value="2"/>
</dbReference>
<dbReference type="GO" id="GO:0019205">
    <property type="term" value="F:nucleobase-containing compound kinase activity"/>
    <property type="evidence" value="ECO:0007669"/>
    <property type="project" value="InterPro"/>
</dbReference>
<proteinExistence type="predicted"/>
<evidence type="ECO:0000256" key="3">
    <source>
        <dbReference type="ARBA" id="ARBA00022777"/>
    </source>
</evidence>
<sequence>IASTYQTEYGLVDNLIEDEAERETLLAKPTCFIIVGKPGVGKSTLAKEIAQSWKCILVDDLLNTNIENKTRQGEEVSNKSGRSIPEEKVLQLILDRLYSPDVEHYGYVLSCLPSLSEECMKIHEQIELIKNLKLTPDFVIDKDLKINSLCADKDLVDRLSGLKQHPETGQLYSRDKWQHKEVFHKKKENKDEEEEVNDEDDQDYMTDHNPLYLLELDGNNTPEELHSVKTRDIISWLNFFLFGTIEELLRVMSSSRTVAPGFRWRRSRWGRTCPVALREGKVIPGKPELCVGFQDKLYILSSEEAYQKFITNPRRYLLPPMPRPPCRVAIIGPPQAGTSTLCQLLAQHHNALVLDMEVLVKPVLAKGKEEWLNKVKEETTQVAIEKIKMKIEQDGGQNSGKFFFFLPLQSALYISQMLVWSCYAVSQSFEPQCQRLYGTLHVCKCFLLFSVTEDHPEVKAMVLTALEEAKHISASPFGLYAEVLKTRIKEVCQKI</sequence>
<keyword evidence="6" id="KW-1185">Reference proteome</keyword>
<dbReference type="InParanoid" id="A0A671X4Y9"/>
<evidence type="ECO:0000313" key="6">
    <source>
        <dbReference type="Proteomes" id="UP000472265"/>
    </source>
</evidence>